<dbReference type="InterPro" id="IPR050955">
    <property type="entry name" value="Plant_Biomass_Hydrol_Est"/>
</dbReference>
<comment type="caution">
    <text evidence="4">The sequence shown here is derived from an EMBL/GenBank/DDBJ whole genome shotgun (WGS) entry which is preliminary data.</text>
</comment>
<dbReference type="InterPro" id="IPR029058">
    <property type="entry name" value="AB_hydrolase_fold"/>
</dbReference>
<dbReference type="Gene3D" id="3.40.50.1820">
    <property type="entry name" value="alpha/beta hydrolase"/>
    <property type="match status" value="1"/>
</dbReference>
<evidence type="ECO:0000313" key="5">
    <source>
        <dbReference type="Proteomes" id="UP001597116"/>
    </source>
</evidence>
<organism evidence="4 5">
    <name type="scientific">Larkinella insperata</name>
    <dbReference type="NCBI Taxonomy" id="332158"/>
    <lineage>
        <taxon>Bacteria</taxon>
        <taxon>Pseudomonadati</taxon>
        <taxon>Bacteroidota</taxon>
        <taxon>Cytophagia</taxon>
        <taxon>Cytophagales</taxon>
        <taxon>Spirosomataceae</taxon>
        <taxon>Larkinella</taxon>
    </lineage>
</organism>
<gene>
    <name evidence="4" type="ORF">ACFQ4C_08840</name>
</gene>
<feature type="signal peptide" evidence="3">
    <location>
        <begin position="1"/>
        <end position="19"/>
    </location>
</feature>
<evidence type="ECO:0008006" key="6">
    <source>
        <dbReference type="Google" id="ProtNLM"/>
    </source>
</evidence>
<evidence type="ECO:0000256" key="2">
    <source>
        <dbReference type="ARBA" id="ARBA00022801"/>
    </source>
</evidence>
<accession>A0ABW3Q2T0</accession>
<protein>
    <recommendedName>
        <fullName evidence="6">Alpha/beta hydrolase</fullName>
    </recommendedName>
</protein>
<keyword evidence="5" id="KW-1185">Reference proteome</keyword>
<dbReference type="SUPFAM" id="SSF53474">
    <property type="entry name" value="alpha/beta-Hydrolases"/>
    <property type="match status" value="1"/>
</dbReference>
<reference evidence="5" key="1">
    <citation type="journal article" date="2019" name="Int. J. Syst. Evol. Microbiol.">
        <title>The Global Catalogue of Microorganisms (GCM) 10K type strain sequencing project: providing services to taxonomists for standard genome sequencing and annotation.</title>
        <authorList>
            <consortium name="The Broad Institute Genomics Platform"/>
            <consortium name="The Broad Institute Genome Sequencing Center for Infectious Disease"/>
            <person name="Wu L."/>
            <person name="Ma J."/>
        </authorList>
    </citation>
    <scope>NUCLEOTIDE SEQUENCE [LARGE SCALE GENOMIC DNA]</scope>
    <source>
        <strain evidence="5">CCUG 55608</strain>
    </source>
</reference>
<proteinExistence type="predicted"/>
<dbReference type="PANTHER" id="PTHR43037:SF5">
    <property type="entry name" value="FERULOYL ESTERASE"/>
    <property type="match status" value="1"/>
</dbReference>
<sequence>MRKTLLAITLCLLVQPLRAQSYDHHLQKAAQAIQNKDFCAALRVFKQAFTDTAKINRYDYAYAALAAANCHQPQQALSWLGKSQQKGFGLQDGEIESIANDAAFSSLHAWPEWNRLLTRMQQAKENDQRKKRMASQQWVESSLRHAQLTGSEAGRSSAFPAGFALYFQPADTIQVPYLVYVPSSFSQVKPAALIVYLHGGVVNQDYFPYQDPQVSNEPIFALADRYNALVLYPFARKDFGWVDQEKAFQHVLTILDRVKKHYCVPFTRVYLGGMSNGGTAAYWYATKQSELFSGFYAFSPWPQLKWTSTDYTKLSQGKPFISVNAKDDTVFPYAAVKAIYDQHQPRATDWRFKTVAEGGHGFIYEPSGRLQMQAVFDELFGDK</sequence>
<evidence type="ECO:0000256" key="1">
    <source>
        <dbReference type="ARBA" id="ARBA00022729"/>
    </source>
</evidence>
<evidence type="ECO:0000256" key="3">
    <source>
        <dbReference type="SAM" id="SignalP"/>
    </source>
</evidence>
<dbReference type="EMBL" id="JBHTLP010000007">
    <property type="protein sequence ID" value="MFD1141212.1"/>
    <property type="molecule type" value="Genomic_DNA"/>
</dbReference>
<dbReference type="PANTHER" id="PTHR43037">
    <property type="entry name" value="UNNAMED PRODUCT-RELATED"/>
    <property type="match status" value="1"/>
</dbReference>
<feature type="chain" id="PRO_5045929903" description="Alpha/beta hydrolase" evidence="3">
    <location>
        <begin position="20"/>
        <end position="383"/>
    </location>
</feature>
<dbReference type="Proteomes" id="UP001597116">
    <property type="component" value="Unassembled WGS sequence"/>
</dbReference>
<name>A0ABW3Q2T0_9BACT</name>
<dbReference type="RefSeq" id="WP_379884261.1">
    <property type="nucleotide sequence ID" value="NZ_JBHTLP010000007.1"/>
</dbReference>
<keyword evidence="1 3" id="KW-0732">Signal</keyword>
<keyword evidence="2" id="KW-0378">Hydrolase</keyword>
<evidence type="ECO:0000313" key="4">
    <source>
        <dbReference type="EMBL" id="MFD1141212.1"/>
    </source>
</evidence>